<dbReference type="GO" id="GO:0043041">
    <property type="term" value="P:amino acid activation for nonribosomal peptide biosynthetic process"/>
    <property type="evidence" value="ECO:0007669"/>
    <property type="project" value="TreeGrafter"/>
</dbReference>
<name>A0A495FL07_9MICC</name>
<dbReference type="InterPro" id="IPR025110">
    <property type="entry name" value="AMP-bd_C"/>
</dbReference>
<dbReference type="NCBIfam" id="TIGR02353">
    <property type="entry name" value="NRPS_term_dom"/>
    <property type="match status" value="1"/>
</dbReference>
<dbReference type="Pfam" id="PF00550">
    <property type="entry name" value="PP-binding"/>
    <property type="match status" value="1"/>
</dbReference>
<dbReference type="InterPro" id="IPR020845">
    <property type="entry name" value="AMP-binding_CS"/>
</dbReference>
<dbReference type="GO" id="GO:0044550">
    <property type="term" value="P:secondary metabolite biosynthetic process"/>
    <property type="evidence" value="ECO:0007669"/>
    <property type="project" value="TreeGrafter"/>
</dbReference>
<feature type="region of interest" description="Disordered" evidence="1">
    <location>
        <begin position="1"/>
        <end position="34"/>
    </location>
</feature>
<dbReference type="PANTHER" id="PTHR45527:SF1">
    <property type="entry name" value="FATTY ACID SYNTHASE"/>
    <property type="match status" value="1"/>
</dbReference>
<evidence type="ECO:0000256" key="2">
    <source>
        <dbReference type="SAM" id="Phobius"/>
    </source>
</evidence>
<dbReference type="Gene3D" id="3.30.300.30">
    <property type="match status" value="1"/>
</dbReference>
<dbReference type="SUPFAM" id="SSF47336">
    <property type="entry name" value="ACP-like"/>
    <property type="match status" value="1"/>
</dbReference>
<evidence type="ECO:0000259" key="3">
    <source>
        <dbReference type="PROSITE" id="PS50075"/>
    </source>
</evidence>
<feature type="transmembrane region" description="Helical" evidence="2">
    <location>
        <begin position="676"/>
        <end position="697"/>
    </location>
</feature>
<dbReference type="InterPro" id="IPR000873">
    <property type="entry name" value="AMP-dep_synth/lig_dom"/>
</dbReference>
<dbReference type="InterPro" id="IPR010071">
    <property type="entry name" value="AA_adenyl_dom"/>
</dbReference>
<proteinExistence type="predicted"/>
<comment type="caution">
    <text evidence="4">The sequence shown here is derived from an EMBL/GenBank/DDBJ whole genome shotgun (WGS) entry which is preliminary data.</text>
</comment>
<dbReference type="Gene3D" id="3.40.50.12780">
    <property type="entry name" value="N-terminal domain of ligase-like"/>
    <property type="match status" value="1"/>
</dbReference>
<dbReference type="OrthoDB" id="2472181at2"/>
<dbReference type="SUPFAM" id="SSF51161">
    <property type="entry name" value="Trimeric LpxA-like enzymes"/>
    <property type="match status" value="3"/>
</dbReference>
<feature type="transmembrane region" description="Helical" evidence="2">
    <location>
        <begin position="709"/>
        <end position="735"/>
    </location>
</feature>
<keyword evidence="2" id="KW-0812">Transmembrane</keyword>
<dbReference type="Pfam" id="PF13193">
    <property type="entry name" value="AMP-binding_C"/>
    <property type="match status" value="1"/>
</dbReference>
<dbReference type="Pfam" id="PF00501">
    <property type="entry name" value="AMP-binding"/>
    <property type="match status" value="1"/>
</dbReference>
<dbReference type="Gene3D" id="1.10.1200.10">
    <property type="entry name" value="ACP-like"/>
    <property type="match status" value="1"/>
</dbReference>
<dbReference type="InterPro" id="IPR036736">
    <property type="entry name" value="ACP-like_sf"/>
</dbReference>
<accession>A0A495FL07</accession>
<feature type="transmembrane region" description="Helical" evidence="2">
    <location>
        <begin position="1191"/>
        <end position="1214"/>
    </location>
</feature>
<reference evidence="4 5" key="1">
    <citation type="submission" date="2018-10" db="EMBL/GenBank/DDBJ databases">
        <title>Genomic Encyclopedia of Type Strains, Phase IV (KMG-IV): sequencing the most valuable type-strain genomes for metagenomic binning, comparative biology and taxonomic classification.</title>
        <authorList>
            <person name="Goeker M."/>
        </authorList>
    </citation>
    <scope>NUCLEOTIDE SEQUENCE [LARGE SCALE GENOMIC DNA]</scope>
    <source>
        <strain evidence="4 5">DSM 25586</strain>
    </source>
</reference>
<feature type="transmembrane region" description="Helical" evidence="2">
    <location>
        <begin position="953"/>
        <end position="973"/>
    </location>
</feature>
<dbReference type="InterPro" id="IPR045851">
    <property type="entry name" value="AMP-bd_C_sf"/>
</dbReference>
<dbReference type="InterPro" id="IPR012728">
    <property type="entry name" value="Pls/PosA_C"/>
</dbReference>
<dbReference type="InterPro" id="IPR042099">
    <property type="entry name" value="ANL_N_sf"/>
</dbReference>
<dbReference type="PANTHER" id="PTHR45527">
    <property type="entry name" value="NONRIBOSOMAL PEPTIDE SYNTHETASE"/>
    <property type="match status" value="1"/>
</dbReference>
<dbReference type="InterPro" id="IPR009081">
    <property type="entry name" value="PP-bd_ACP"/>
</dbReference>
<dbReference type="NCBIfam" id="TIGR01733">
    <property type="entry name" value="AA-adenyl-dom"/>
    <property type="match status" value="1"/>
</dbReference>
<keyword evidence="2" id="KW-1133">Transmembrane helix</keyword>
<keyword evidence="2" id="KW-0472">Membrane</keyword>
<dbReference type="InterPro" id="IPR011004">
    <property type="entry name" value="Trimer_LpxA-like_sf"/>
</dbReference>
<dbReference type="CDD" id="cd05930">
    <property type="entry name" value="A_NRPS"/>
    <property type="match status" value="1"/>
</dbReference>
<sequence>MGKHTAATGVLKRYGRRNHSPGPSASRHGPEPEPALAAAKLSQSIHWSPGERLDEFFEDRCDRLRASGKAGQIAVDTGEQILTYDELDARANQLARHLAASGCRSGDRIALLFDNAVDAYLGMLAVLKIRAAYVPLDPGFPLERLSFIIDDAGVRLVLSQSHLLDKLPEAAPSLPLDDEEPVVAMLDDSRLTDAEKGAPVDELAYIIYTSGSTGRPKGVAIEHASICNFVRVAAEVYGYVPADRVYQGLTIAFDFSVEEIWVPWMAGSTLVPKPAGSTLLGADLADYVRTRRISALCCVPTLLATIDEDLPGLRFLLVSGEACPDDLVRRWHRAGRRFLNVYGPTEATVTATWSVVDPGRPVTLGVPLPTYSAVILDPLQNQALPAGELGEIGLAGVGLARGYVNRPDLTERAFIPDFLGLPNNPSGRIYRTGDLGRFNTDGEIEYHGRIDTQVKIRGYRIELAEIESALLQVPGVAQTVVKTYEPVAGLVELVAYYSLRADAGAVDPAVIRDKLRERLPGYMIPAYLECLDAIPVLPSGKADRKSLPPPTGDRAGAAAKEYVAPSNEMEQIIAAELGVALGMKSVSAEANFFNDLGANSLLLARFCARVRNHGGLPSVAMQDVYLQPTVRSLAELLSGRVTNVPVNESIEGQPSLPVSDGTIVSPGTVQYVLCGMLQGLVLCGYAFVDAFAIISGYGWVANGNGLLEIYLRAIVLGGSVFLAMCLVPLLAKWLLIGRWKRRQIPIWSLPYFRFWTVRMLLRFSPLALFAGSPLYVVYLRALGAKIGRNVAILSRAAPICTDLLTIGEGTVIRKDSIYSGYRARGGVIETGQITIGRNAFIGEATVIDIETSIGDGAQLGHSSCLQSTQAIPEGQHWHGTPAQPTTTNYLRIDAPDGSRLRAIAYCTMQIATLLFITLPLVLGIGGVVFNFVVADHDVLSGWTYYQNELDSSLILLIVPIVAGLILVLTLPRLENLILKPDRLYPLYGLHYSAFRAISRYSNQKFFKYLFGDSPYIVYYLQALGYDLGKVQQTGSNFGVEVKHDTPFLSAVGSGTMVSDGLSLINTDVSNTSFRLSRATIGANNYVGNDVYFPTGARTGDNCLLATKVMIPIDGPLRENVGLLGSPPFEIPRYVQRDTRFDYMKTGDEFRRRLGAMTRHNTVTIGLFLLVRWIYLFCMNVLFTVAATFEPAFGATAMAVAVVVSVVFSVLYFGVVERASAGFRDLRPQYCSIYEPYFWWHERFWKLSAGAAIELFNGTPFKTLIWRLLGVRIGKRVFDDGCAMPEKTLITIGDDCTLNTGSCLQCHSLEEGTFKSDVIRLGSGCTVGTNATIHYGVTVGDGAVIETDSFVMKGEEIPAKKRFGGNPAGEITLVRTL</sequence>
<dbReference type="RefSeq" id="WP_120950040.1">
    <property type="nucleotide sequence ID" value="NZ_RBIR01000001.1"/>
</dbReference>
<dbReference type="Proteomes" id="UP000276055">
    <property type="component" value="Unassembled WGS sequence"/>
</dbReference>
<evidence type="ECO:0000256" key="1">
    <source>
        <dbReference type="SAM" id="MobiDB-lite"/>
    </source>
</evidence>
<evidence type="ECO:0000313" key="5">
    <source>
        <dbReference type="Proteomes" id="UP000276055"/>
    </source>
</evidence>
<dbReference type="EMBL" id="RBIR01000001">
    <property type="protein sequence ID" value="RKR29903.1"/>
    <property type="molecule type" value="Genomic_DNA"/>
</dbReference>
<organism evidence="4 5">
    <name type="scientific">Arthrobacter oryzae</name>
    <dbReference type="NCBI Taxonomy" id="409290"/>
    <lineage>
        <taxon>Bacteria</taxon>
        <taxon>Bacillati</taxon>
        <taxon>Actinomycetota</taxon>
        <taxon>Actinomycetes</taxon>
        <taxon>Micrococcales</taxon>
        <taxon>Micrococcaceae</taxon>
        <taxon>Arthrobacter</taxon>
    </lineage>
</organism>
<feature type="transmembrane region" description="Helical" evidence="2">
    <location>
        <begin position="755"/>
        <end position="778"/>
    </location>
</feature>
<feature type="domain" description="Carrier" evidence="3">
    <location>
        <begin position="564"/>
        <end position="641"/>
    </location>
</feature>
<dbReference type="FunFam" id="3.40.50.980:FF:000001">
    <property type="entry name" value="Non-ribosomal peptide synthetase"/>
    <property type="match status" value="1"/>
</dbReference>
<feature type="transmembrane region" description="Helical" evidence="2">
    <location>
        <begin position="910"/>
        <end position="933"/>
    </location>
</feature>
<dbReference type="PROSITE" id="PS00455">
    <property type="entry name" value="AMP_BINDING"/>
    <property type="match status" value="1"/>
</dbReference>
<gene>
    <name evidence="4" type="ORF">C8D78_0219</name>
</gene>
<dbReference type="InterPro" id="IPR001451">
    <property type="entry name" value="Hexapep"/>
</dbReference>
<dbReference type="Pfam" id="PF14602">
    <property type="entry name" value="Hexapep_2"/>
    <property type="match status" value="1"/>
</dbReference>
<dbReference type="PROSITE" id="PS50075">
    <property type="entry name" value="CARRIER"/>
    <property type="match status" value="1"/>
</dbReference>
<dbReference type="GO" id="GO:0031177">
    <property type="term" value="F:phosphopantetheine binding"/>
    <property type="evidence" value="ECO:0007669"/>
    <property type="project" value="TreeGrafter"/>
</dbReference>
<dbReference type="SUPFAM" id="SSF56801">
    <property type="entry name" value="Acetyl-CoA synthetase-like"/>
    <property type="match status" value="1"/>
</dbReference>
<feature type="transmembrane region" description="Helical" evidence="2">
    <location>
        <begin position="1161"/>
        <end position="1185"/>
    </location>
</feature>
<evidence type="ECO:0000313" key="4">
    <source>
        <dbReference type="EMBL" id="RKR29903.1"/>
    </source>
</evidence>
<dbReference type="Gene3D" id="2.160.10.10">
    <property type="entry name" value="Hexapeptide repeat proteins"/>
    <property type="match status" value="2"/>
</dbReference>
<protein>
    <submittedName>
        <fullName evidence="4">Non-ribosomal peptide synthetase-like protein</fullName>
    </submittedName>
</protein>
<dbReference type="GO" id="GO:0005737">
    <property type="term" value="C:cytoplasm"/>
    <property type="evidence" value="ECO:0007669"/>
    <property type="project" value="TreeGrafter"/>
</dbReference>